<dbReference type="RefSeq" id="WP_127789595.1">
    <property type="nucleotide sequence ID" value="NZ_SACL01000009.1"/>
</dbReference>
<comment type="similarity">
    <text evidence="1 2">Belongs to the Dps family.</text>
</comment>
<dbReference type="InterPro" id="IPR023188">
    <property type="entry name" value="DPS_DNA-bd_CS"/>
</dbReference>
<comment type="caution">
    <text evidence="4">The sequence shown here is derived from an EMBL/GenBank/DDBJ whole genome shotgun (WGS) entry which is preliminary data.</text>
</comment>
<dbReference type="InterPro" id="IPR012347">
    <property type="entry name" value="Ferritin-like"/>
</dbReference>
<dbReference type="GO" id="GO:0008199">
    <property type="term" value="F:ferric iron binding"/>
    <property type="evidence" value="ECO:0007669"/>
    <property type="project" value="InterPro"/>
</dbReference>
<dbReference type="InterPro" id="IPR009078">
    <property type="entry name" value="Ferritin-like_SF"/>
</dbReference>
<dbReference type="PANTHER" id="PTHR42932">
    <property type="entry name" value="GENERAL STRESS PROTEIN 20U"/>
    <property type="match status" value="1"/>
</dbReference>
<dbReference type="InterPro" id="IPR002177">
    <property type="entry name" value="DPS_DNA-bd"/>
</dbReference>
<dbReference type="Proteomes" id="UP000282957">
    <property type="component" value="Unassembled WGS sequence"/>
</dbReference>
<dbReference type="OrthoDB" id="9797687at2"/>
<dbReference type="PIRSF" id="PIRSF005900">
    <property type="entry name" value="Dps"/>
    <property type="match status" value="1"/>
</dbReference>
<dbReference type="CDD" id="cd01043">
    <property type="entry name" value="DPS"/>
    <property type="match status" value="1"/>
</dbReference>
<dbReference type="Pfam" id="PF00210">
    <property type="entry name" value="Ferritin"/>
    <property type="match status" value="1"/>
</dbReference>
<evidence type="ECO:0000256" key="1">
    <source>
        <dbReference type="ARBA" id="ARBA00009497"/>
    </source>
</evidence>
<dbReference type="EMBL" id="SACL01000009">
    <property type="protein sequence ID" value="RVT91848.1"/>
    <property type="molecule type" value="Genomic_DNA"/>
</dbReference>
<sequence length="147" mass="15715">MAKNSGVTTELKGFVADTYALLAKTQACHWNAKGPNFIGLHKLTEAQYEELFHAVDELAERLRALDAPAPRGLAEMLELASLKDAPASLSTEAAAKLLAEDNSGLADKAKTIAEAADEAGDLATHDMLVARIDAHQKAAWLLRSHVV</sequence>
<dbReference type="AlphaFoldDB" id="A0A437M2D7"/>
<dbReference type="PRINTS" id="PR01346">
    <property type="entry name" value="HELNAPAPROT"/>
</dbReference>
<keyword evidence="5" id="KW-1185">Reference proteome</keyword>
<dbReference type="InterPro" id="IPR008331">
    <property type="entry name" value="Ferritin_DPS_dom"/>
</dbReference>
<dbReference type="PANTHER" id="PTHR42932:SF3">
    <property type="entry name" value="DNA PROTECTION DURING STARVATION PROTEIN"/>
    <property type="match status" value="1"/>
</dbReference>
<dbReference type="GO" id="GO:0016722">
    <property type="term" value="F:oxidoreductase activity, acting on metal ions"/>
    <property type="evidence" value="ECO:0007669"/>
    <property type="project" value="InterPro"/>
</dbReference>
<gene>
    <name evidence="4" type="ORF">EOD42_21280</name>
</gene>
<accession>A0A437M2D7</accession>
<feature type="domain" description="Ferritin/DPS" evidence="3">
    <location>
        <begin position="15"/>
        <end position="146"/>
    </location>
</feature>
<dbReference type="PROSITE" id="PS00819">
    <property type="entry name" value="DPS_2"/>
    <property type="match status" value="1"/>
</dbReference>
<evidence type="ECO:0000259" key="3">
    <source>
        <dbReference type="Pfam" id="PF00210"/>
    </source>
</evidence>
<dbReference type="Gene3D" id="1.20.1260.10">
    <property type="match status" value="1"/>
</dbReference>
<reference evidence="4 5" key="1">
    <citation type="submission" date="2019-01" db="EMBL/GenBank/DDBJ databases">
        <authorList>
            <person name="Chen W.-M."/>
        </authorList>
    </citation>
    <scope>NUCLEOTIDE SEQUENCE [LARGE SCALE GENOMIC DNA]</scope>
    <source>
        <strain evidence="4 5">CCP-6</strain>
    </source>
</reference>
<evidence type="ECO:0000313" key="4">
    <source>
        <dbReference type="EMBL" id="RVT91848.1"/>
    </source>
</evidence>
<evidence type="ECO:0000256" key="2">
    <source>
        <dbReference type="RuleBase" id="RU003875"/>
    </source>
</evidence>
<organism evidence="4 5">
    <name type="scientific">Rhodovarius crocodyli</name>
    <dbReference type="NCBI Taxonomy" id="1979269"/>
    <lineage>
        <taxon>Bacteria</taxon>
        <taxon>Pseudomonadati</taxon>
        <taxon>Pseudomonadota</taxon>
        <taxon>Alphaproteobacteria</taxon>
        <taxon>Acetobacterales</taxon>
        <taxon>Roseomonadaceae</taxon>
        <taxon>Rhodovarius</taxon>
    </lineage>
</organism>
<proteinExistence type="inferred from homology"/>
<protein>
    <submittedName>
        <fullName evidence="4">DNA starvation/stationary phase protection protein</fullName>
    </submittedName>
</protein>
<name>A0A437M2D7_9PROT</name>
<evidence type="ECO:0000313" key="5">
    <source>
        <dbReference type="Proteomes" id="UP000282957"/>
    </source>
</evidence>
<dbReference type="SUPFAM" id="SSF47240">
    <property type="entry name" value="Ferritin-like"/>
    <property type="match status" value="1"/>
</dbReference>